<accession>A0A8H7S4W7</accession>
<dbReference type="AlphaFoldDB" id="A0A8H7S4W7"/>
<dbReference type="GO" id="GO:0061630">
    <property type="term" value="F:ubiquitin protein ligase activity"/>
    <property type="evidence" value="ECO:0007669"/>
    <property type="project" value="TreeGrafter"/>
</dbReference>
<dbReference type="Pfam" id="PF18891">
    <property type="entry name" value="FANCL_d3"/>
    <property type="match status" value="1"/>
</dbReference>
<dbReference type="InterPro" id="IPR044037">
    <property type="entry name" value="FANCL_d3"/>
</dbReference>
<sequence>MALQRFPLMTPIDGEGKIFRGFLPIHNDEYFIQVHLPENNKNTQLYGDSKLKHILENINEQQLINRLDQLDDITLFLSELQTIIEEYVSINKSSSLNNNNNKMNSSTIQRYKTIMSELKEIGFDKVVHINDTLDHIIFEISDNEIRHPLKIYISSTYPLTPLKLELDGPTLSTPLTTTITSSSTETTRTTHSNLYSAIQYYNEWIKIYRDYFICMNELDQNTRILDPDQPMGKDTFRRIALKGHCSLHLELDSIYPRNGLKAMRFYGSEKNIKSFQQLWENKSQQWDNRQSPYQNLYIIFKDQLMPKVFDNQKEDTSSDVECAICYAYKLEHIELGLLTPDIICTNDQCNRGFHPTCISEWLRSNPTTTRSFNMLFGKCPYCSEVNLL</sequence>
<dbReference type="Pfam" id="PF09765">
    <property type="entry name" value="FANCL_d1"/>
    <property type="match status" value="1"/>
</dbReference>
<dbReference type="SMART" id="SM01197">
    <property type="entry name" value="FANCL_C"/>
    <property type="match status" value="1"/>
</dbReference>
<dbReference type="Gene3D" id="3.10.110.20">
    <property type="entry name" value="RWD domain-like"/>
    <property type="match status" value="1"/>
</dbReference>
<dbReference type="EMBL" id="JAEPRB010000099">
    <property type="protein sequence ID" value="KAG2221802.1"/>
    <property type="molecule type" value="Genomic_DNA"/>
</dbReference>
<evidence type="ECO:0000259" key="3">
    <source>
        <dbReference type="Pfam" id="PF18890"/>
    </source>
</evidence>
<dbReference type="InterPro" id="IPR013083">
    <property type="entry name" value="Znf_RING/FYVE/PHD"/>
</dbReference>
<feature type="domain" description="FANCL UBC-like" evidence="3">
    <location>
        <begin position="110"/>
        <end position="203"/>
    </location>
</feature>
<dbReference type="Gene3D" id="3.30.40.10">
    <property type="entry name" value="Zinc/RING finger domain, C3HC4 (zinc finger)"/>
    <property type="match status" value="1"/>
</dbReference>
<comment type="caution">
    <text evidence="5">The sequence shown here is derived from an EMBL/GenBank/DDBJ whole genome shotgun (WGS) entry which is preliminary data.</text>
</comment>
<evidence type="ECO:0000259" key="4">
    <source>
        <dbReference type="Pfam" id="PF18891"/>
    </source>
</evidence>
<keyword evidence="6" id="KW-1185">Reference proteome</keyword>
<dbReference type="CDD" id="cd16490">
    <property type="entry name" value="RING-CH-C4HC3_FANCL"/>
    <property type="match status" value="1"/>
</dbReference>
<evidence type="ECO:0000259" key="2">
    <source>
        <dbReference type="Pfam" id="PF11793"/>
    </source>
</evidence>
<dbReference type="InterPro" id="IPR043003">
    <property type="entry name" value="FANCL_d3_sf"/>
</dbReference>
<dbReference type="Proteomes" id="UP000646827">
    <property type="component" value="Unassembled WGS sequence"/>
</dbReference>
<gene>
    <name evidence="5" type="ORF">INT45_013298</name>
</gene>
<dbReference type="GO" id="GO:0006513">
    <property type="term" value="P:protein monoubiquitination"/>
    <property type="evidence" value="ECO:0007669"/>
    <property type="project" value="TreeGrafter"/>
</dbReference>
<proteinExistence type="predicted"/>
<dbReference type="SUPFAM" id="SSF57850">
    <property type="entry name" value="RING/U-box"/>
    <property type="match status" value="1"/>
</dbReference>
<dbReference type="InterPro" id="IPR026848">
    <property type="entry name" value="Fancl"/>
</dbReference>
<dbReference type="CDD" id="cd23786">
    <property type="entry name" value="ELF_FANCL"/>
    <property type="match status" value="1"/>
</dbReference>
<dbReference type="GO" id="GO:0043240">
    <property type="term" value="C:Fanconi anaemia nuclear complex"/>
    <property type="evidence" value="ECO:0007669"/>
    <property type="project" value="InterPro"/>
</dbReference>
<dbReference type="CDD" id="cd23831">
    <property type="entry name" value="DRWD-N_FANCL"/>
    <property type="match status" value="1"/>
</dbReference>
<evidence type="ECO:0000313" key="6">
    <source>
        <dbReference type="Proteomes" id="UP000646827"/>
    </source>
</evidence>
<protein>
    <recommendedName>
        <fullName evidence="7">RING-type domain-containing protein</fullName>
    </recommendedName>
</protein>
<dbReference type="OrthoDB" id="10263265at2759"/>
<dbReference type="Pfam" id="PF18890">
    <property type="entry name" value="FANCL_d2"/>
    <property type="match status" value="1"/>
</dbReference>
<dbReference type="CDD" id="cd23832">
    <property type="entry name" value="DRWD-C_FANCL"/>
    <property type="match status" value="1"/>
</dbReference>
<dbReference type="InterPro" id="IPR026850">
    <property type="entry name" value="FANCL_C"/>
</dbReference>
<dbReference type="Pfam" id="PF11793">
    <property type="entry name" value="FANCL_C"/>
    <property type="match status" value="1"/>
</dbReference>
<feature type="domain" description="FANCL UBC-like" evidence="4">
    <location>
        <begin position="211"/>
        <end position="301"/>
    </location>
</feature>
<dbReference type="PANTHER" id="PTHR13206">
    <property type="entry name" value="UBIQUITIN LIGASE PROTEIN PHF9 FANCONI ANEMIA GROUP L PROTEIN"/>
    <property type="match status" value="1"/>
</dbReference>
<dbReference type="InterPro" id="IPR043898">
    <property type="entry name" value="FANCL_d2"/>
</dbReference>
<organism evidence="5 6">
    <name type="scientific">Circinella minor</name>
    <dbReference type="NCBI Taxonomy" id="1195481"/>
    <lineage>
        <taxon>Eukaryota</taxon>
        <taxon>Fungi</taxon>
        <taxon>Fungi incertae sedis</taxon>
        <taxon>Mucoromycota</taxon>
        <taxon>Mucoromycotina</taxon>
        <taxon>Mucoromycetes</taxon>
        <taxon>Mucorales</taxon>
        <taxon>Lichtheimiaceae</taxon>
        <taxon>Circinella</taxon>
    </lineage>
</organism>
<dbReference type="PANTHER" id="PTHR13206:SF0">
    <property type="entry name" value="E3 UBIQUITIN-PROTEIN LIGASE FANCL"/>
    <property type="match status" value="1"/>
</dbReference>
<reference evidence="5 6" key="1">
    <citation type="submission" date="2020-12" db="EMBL/GenBank/DDBJ databases">
        <title>Metabolic potential, ecology and presence of endohyphal bacteria is reflected in genomic diversity of Mucoromycotina.</title>
        <authorList>
            <person name="Muszewska A."/>
            <person name="Okrasinska A."/>
            <person name="Steczkiewicz K."/>
            <person name="Drgas O."/>
            <person name="Orlowska M."/>
            <person name="Perlinska-Lenart U."/>
            <person name="Aleksandrzak-Piekarczyk T."/>
            <person name="Szatraj K."/>
            <person name="Zielenkiewicz U."/>
            <person name="Pilsyk S."/>
            <person name="Malc E."/>
            <person name="Mieczkowski P."/>
            <person name="Kruszewska J.S."/>
            <person name="Biernat P."/>
            <person name="Pawlowska J."/>
        </authorList>
    </citation>
    <scope>NUCLEOTIDE SEQUENCE [LARGE SCALE GENOMIC DNA]</scope>
    <source>
        <strain evidence="5 6">CBS 142.35</strain>
    </source>
</reference>
<evidence type="ECO:0000259" key="1">
    <source>
        <dbReference type="Pfam" id="PF09765"/>
    </source>
</evidence>
<evidence type="ECO:0008006" key="7">
    <source>
        <dbReference type="Google" id="ProtNLM"/>
    </source>
</evidence>
<dbReference type="InterPro" id="IPR016135">
    <property type="entry name" value="UBQ-conjugating_enzyme/RWD"/>
</dbReference>
<feature type="domain" description="Fanconi anemia complex subunit FancL WD-repeat containing" evidence="1">
    <location>
        <begin position="3"/>
        <end position="85"/>
    </location>
</feature>
<feature type="domain" description="FANCL C-terminal" evidence="2">
    <location>
        <begin position="319"/>
        <end position="384"/>
    </location>
</feature>
<name>A0A8H7S4W7_9FUNG</name>
<evidence type="ECO:0000313" key="5">
    <source>
        <dbReference type="EMBL" id="KAG2221802.1"/>
    </source>
</evidence>
<dbReference type="GO" id="GO:0036297">
    <property type="term" value="P:interstrand cross-link repair"/>
    <property type="evidence" value="ECO:0007669"/>
    <property type="project" value="InterPro"/>
</dbReference>
<dbReference type="Gene3D" id="3.10.110.10">
    <property type="entry name" value="Ubiquitin Conjugating Enzyme"/>
    <property type="match status" value="1"/>
</dbReference>
<dbReference type="InterPro" id="IPR019162">
    <property type="entry name" value="FancL_WD-rpt_cont_dom"/>
</dbReference>